<keyword evidence="9" id="KW-1185">Reference proteome</keyword>
<dbReference type="InterPro" id="IPR020846">
    <property type="entry name" value="MFS_dom"/>
</dbReference>
<dbReference type="AlphaFoldDB" id="A0A072P1A3"/>
<dbReference type="SUPFAM" id="SSF103473">
    <property type="entry name" value="MFS general substrate transporter"/>
    <property type="match status" value="1"/>
</dbReference>
<dbReference type="GO" id="GO:0005886">
    <property type="term" value="C:plasma membrane"/>
    <property type="evidence" value="ECO:0007669"/>
    <property type="project" value="UniProtKB-SubCell"/>
</dbReference>
<keyword evidence="5 6" id="KW-0472">Membrane</keyword>
<feature type="transmembrane region" description="Helical" evidence="6">
    <location>
        <begin position="158"/>
        <end position="179"/>
    </location>
</feature>
<feature type="transmembrane region" description="Helical" evidence="6">
    <location>
        <begin position="218"/>
        <end position="237"/>
    </location>
</feature>
<feature type="transmembrane region" description="Helical" evidence="6">
    <location>
        <begin position="191"/>
        <end position="212"/>
    </location>
</feature>
<dbReference type="InterPro" id="IPR011701">
    <property type="entry name" value="MFS"/>
</dbReference>
<feature type="transmembrane region" description="Helical" evidence="6">
    <location>
        <begin position="330"/>
        <end position="354"/>
    </location>
</feature>
<gene>
    <name evidence="8" type="ORF">A1O9_10591</name>
</gene>
<comment type="subcellular location">
    <subcellularLocation>
        <location evidence="1">Cell membrane</location>
        <topology evidence="1">Multi-pass membrane protein</topology>
    </subcellularLocation>
</comment>
<dbReference type="HOGENOM" id="CLU_008455_0_5_1"/>
<accession>A0A072P1A3</accession>
<feature type="transmembrane region" description="Helical" evidence="6">
    <location>
        <begin position="468"/>
        <end position="491"/>
    </location>
</feature>
<feature type="transmembrane region" description="Helical" evidence="6">
    <location>
        <begin position="374"/>
        <end position="394"/>
    </location>
</feature>
<dbReference type="EMBL" id="AMGV01000013">
    <property type="protein sequence ID" value="KEF53616.1"/>
    <property type="molecule type" value="Genomic_DNA"/>
</dbReference>
<dbReference type="PANTHER" id="PTHR23502">
    <property type="entry name" value="MAJOR FACILITATOR SUPERFAMILY"/>
    <property type="match status" value="1"/>
</dbReference>
<dbReference type="PROSITE" id="PS50850">
    <property type="entry name" value="MFS"/>
    <property type="match status" value="1"/>
</dbReference>
<evidence type="ECO:0000313" key="9">
    <source>
        <dbReference type="Proteomes" id="UP000027920"/>
    </source>
</evidence>
<feature type="transmembrane region" description="Helical" evidence="6">
    <location>
        <begin position="128"/>
        <end position="146"/>
    </location>
</feature>
<dbReference type="RefSeq" id="XP_013256206.1">
    <property type="nucleotide sequence ID" value="XM_013400752.1"/>
</dbReference>
<dbReference type="Gene3D" id="1.20.1250.20">
    <property type="entry name" value="MFS general substrate transporter like domains"/>
    <property type="match status" value="1"/>
</dbReference>
<dbReference type="GO" id="GO:0022857">
    <property type="term" value="F:transmembrane transporter activity"/>
    <property type="evidence" value="ECO:0007669"/>
    <property type="project" value="InterPro"/>
</dbReference>
<evidence type="ECO:0000259" key="7">
    <source>
        <dbReference type="PROSITE" id="PS50850"/>
    </source>
</evidence>
<evidence type="ECO:0000256" key="3">
    <source>
        <dbReference type="ARBA" id="ARBA00022692"/>
    </source>
</evidence>
<feature type="transmembrane region" description="Helical" evidence="6">
    <location>
        <begin position="284"/>
        <end position="310"/>
    </location>
</feature>
<name>A0A072P1A3_9EURO</name>
<sequence>MTIASTQLDREISHISTPRVQTNRDVTLLNDIPRGQCLDWRSSEDSDNPYNWTSKKKWMTTIIAVLATFTTLLNGTIITVAHEAINEEFGVSDATFPNSYWPVTSWALGGAIFSLVVLPLMEDFGVRFGFLTTYGVFICFVVPQGVARNFATLIISRFFTGGCVSILANTSASVIGNIWEGERGRTIPMALYVTAYLTGSSMGPIIGGVIFQSLSWRWISYIQLVWYGCLAPIYYYFFDESRGSVILEKREKKGMSVEEESLTVAQPPGRTLFRKLSKSVRRPIYMLMTEPVVFVFTIWSAFMVGTVYLFTQSVELVFAGLYGWTASQAGYVQAAVVMGECIGFLGALISAKFYFASASRNQEAPGSPIPEARLYMSLIGSFVGVTGGMFVYGWTSYASLPWIAPAIGLAMVGFGTNVVVIAIADYVVDAYSKYAGSAVAAIVLGENIFAAFLPLAAQNMYQVLGFQWASTVLGFLSLVLSFAPVVIVVYGRRIRARSPFMKEAIIVKTARLDA</sequence>
<dbReference type="OrthoDB" id="5403280at2759"/>
<organism evidence="8 9">
    <name type="scientific">Exophiala aquamarina CBS 119918</name>
    <dbReference type="NCBI Taxonomy" id="1182545"/>
    <lineage>
        <taxon>Eukaryota</taxon>
        <taxon>Fungi</taxon>
        <taxon>Dikarya</taxon>
        <taxon>Ascomycota</taxon>
        <taxon>Pezizomycotina</taxon>
        <taxon>Eurotiomycetes</taxon>
        <taxon>Chaetothyriomycetidae</taxon>
        <taxon>Chaetothyriales</taxon>
        <taxon>Herpotrichiellaceae</taxon>
        <taxon>Exophiala</taxon>
    </lineage>
</organism>
<evidence type="ECO:0000256" key="2">
    <source>
        <dbReference type="ARBA" id="ARBA00008335"/>
    </source>
</evidence>
<dbReference type="GeneID" id="25285495"/>
<comment type="caution">
    <text evidence="8">The sequence shown here is derived from an EMBL/GenBank/DDBJ whole genome shotgun (WGS) entry which is preliminary data.</text>
</comment>
<comment type="similarity">
    <text evidence="2">Belongs to the major facilitator superfamily.</text>
</comment>
<dbReference type="Proteomes" id="UP000027920">
    <property type="component" value="Unassembled WGS sequence"/>
</dbReference>
<feature type="transmembrane region" description="Helical" evidence="6">
    <location>
        <begin position="58"/>
        <end position="80"/>
    </location>
</feature>
<proteinExistence type="inferred from homology"/>
<evidence type="ECO:0000313" key="8">
    <source>
        <dbReference type="EMBL" id="KEF53616.1"/>
    </source>
</evidence>
<protein>
    <recommendedName>
        <fullName evidence="7">Major facilitator superfamily (MFS) profile domain-containing protein</fullName>
    </recommendedName>
</protein>
<keyword evidence="4 6" id="KW-1133">Transmembrane helix</keyword>
<dbReference type="InterPro" id="IPR036259">
    <property type="entry name" value="MFS_trans_sf"/>
</dbReference>
<reference evidence="8 9" key="1">
    <citation type="submission" date="2013-03" db="EMBL/GenBank/DDBJ databases">
        <title>The Genome Sequence of Exophiala aquamarina CBS 119918.</title>
        <authorList>
            <consortium name="The Broad Institute Genomics Platform"/>
            <person name="Cuomo C."/>
            <person name="de Hoog S."/>
            <person name="Gorbushina A."/>
            <person name="Walker B."/>
            <person name="Young S.K."/>
            <person name="Zeng Q."/>
            <person name="Gargeya S."/>
            <person name="Fitzgerald M."/>
            <person name="Haas B."/>
            <person name="Abouelleil A."/>
            <person name="Allen A.W."/>
            <person name="Alvarado L."/>
            <person name="Arachchi H.M."/>
            <person name="Berlin A.M."/>
            <person name="Chapman S.B."/>
            <person name="Gainer-Dewar J."/>
            <person name="Goldberg J."/>
            <person name="Griggs A."/>
            <person name="Gujja S."/>
            <person name="Hansen M."/>
            <person name="Howarth C."/>
            <person name="Imamovic A."/>
            <person name="Ireland A."/>
            <person name="Larimer J."/>
            <person name="McCowan C."/>
            <person name="Murphy C."/>
            <person name="Pearson M."/>
            <person name="Poon T.W."/>
            <person name="Priest M."/>
            <person name="Roberts A."/>
            <person name="Saif S."/>
            <person name="Shea T."/>
            <person name="Sisk P."/>
            <person name="Sykes S."/>
            <person name="Wortman J."/>
            <person name="Nusbaum C."/>
            <person name="Birren B."/>
        </authorList>
    </citation>
    <scope>NUCLEOTIDE SEQUENCE [LARGE SCALE GENOMIC DNA]</scope>
    <source>
        <strain evidence="8 9">CBS 119918</strain>
    </source>
</reference>
<evidence type="ECO:0000256" key="5">
    <source>
        <dbReference type="ARBA" id="ARBA00023136"/>
    </source>
</evidence>
<feature type="transmembrane region" description="Helical" evidence="6">
    <location>
        <begin position="400"/>
        <end position="427"/>
    </location>
</feature>
<feature type="domain" description="Major facilitator superfamily (MFS) profile" evidence="7">
    <location>
        <begin position="60"/>
        <end position="495"/>
    </location>
</feature>
<dbReference type="VEuPathDB" id="FungiDB:A1O9_10591"/>
<keyword evidence="3 6" id="KW-0812">Transmembrane</keyword>
<dbReference type="PANTHER" id="PTHR23502:SF52">
    <property type="entry name" value="MULTIDRUG TRANSPORTER, PUTATIVE (AFU_ORTHOLOGUE AFUA_2G17730)-RELATED"/>
    <property type="match status" value="1"/>
</dbReference>
<evidence type="ECO:0000256" key="6">
    <source>
        <dbReference type="SAM" id="Phobius"/>
    </source>
</evidence>
<dbReference type="Pfam" id="PF07690">
    <property type="entry name" value="MFS_1"/>
    <property type="match status" value="1"/>
</dbReference>
<dbReference type="FunFam" id="1.20.1250.20:FF:000082">
    <property type="entry name" value="MFS multidrug transporter, putative"/>
    <property type="match status" value="1"/>
</dbReference>
<evidence type="ECO:0000256" key="1">
    <source>
        <dbReference type="ARBA" id="ARBA00004651"/>
    </source>
</evidence>
<feature type="transmembrane region" description="Helical" evidence="6">
    <location>
        <begin position="100"/>
        <end position="121"/>
    </location>
</feature>
<evidence type="ECO:0000256" key="4">
    <source>
        <dbReference type="ARBA" id="ARBA00022989"/>
    </source>
</evidence>
<feature type="transmembrane region" description="Helical" evidence="6">
    <location>
        <begin position="434"/>
        <end position="456"/>
    </location>
</feature>